<dbReference type="SMART" id="SM00382">
    <property type="entry name" value="AAA"/>
    <property type="match status" value="1"/>
</dbReference>
<reference evidence="6" key="1">
    <citation type="journal article" date="2019" name="PLoS Negl. Trop. Dis.">
        <title>Revisiting the worldwide diversity of Leptospira species in the environment.</title>
        <authorList>
            <person name="Vincent A.T."/>
            <person name="Schiettekatte O."/>
            <person name="Bourhy P."/>
            <person name="Veyrier F.J."/>
            <person name="Picardeau M."/>
        </authorList>
    </citation>
    <scope>NUCLEOTIDE SEQUENCE [LARGE SCALE GENOMIC DNA]</scope>
    <source>
        <strain evidence="6">201702476</strain>
    </source>
</reference>
<dbReference type="InterPro" id="IPR027417">
    <property type="entry name" value="P-loop_NTPase"/>
</dbReference>
<dbReference type="Pfam" id="PF00005">
    <property type="entry name" value="ABC_tran"/>
    <property type="match status" value="1"/>
</dbReference>
<dbReference type="PANTHER" id="PTHR42798:SF7">
    <property type="entry name" value="ALPHA-D-RIBOSE 1-METHYLPHOSPHONATE 5-TRIPHOSPHATE SYNTHASE SUBUNIT PHNL"/>
    <property type="match status" value="1"/>
</dbReference>
<dbReference type="OrthoDB" id="9805538at2"/>
<dbReference type="FunFam" id="3.40.50.300:FF:000032">
    <property type="entry name" value="Export ABC transporter ATP-binding protein"/>
    <property type="match status" value="1"/>
</dbReference>
<evidence type="ECO:0000313" key="7">
    <source>
        <dbReference type="Proteomes" id="UP000297693"/>
    </source>
</evidence>
<feature type="domain" description="ABC transporter" evidence="5">
    <location>
        <begin position="6"/>
        <end position="223"/>
    </location>
</feature>
<gene>
    <name evidence="6" type="ORF">EHQ58_02510</name>
</gene>
<accession>A0A4R9K9A8</accession>
<organism evidence="6 7">
    <name type="scientific">Leptospira ognonensis</name>
    <dbReference type="NCBI Taxonomy" id="2484945"/>
    <lineage>
        <taxon>Bacteria</taxon>
        <taxon>Pseudomonadati</taxon>
        <taxon>Spirochaetota</taxon>
        <taxon>Spirochaetia</taxon>
        <taxon>Leptospirales</taxon>
        <taxon>Leptospiraceae</taxon>
        <taxon>Leptospira</taxon>
    </lineage>
</organism>
<dbReference type="CDD" id="cd03255">
    <property type="entry name" value="ABC_MJ0796_LolCDE_FtsE"/>
    <property type="match status" value="1"/>
</dbReference>
<keyword evidence="3 6" id="KW-0067">ATP-binding</keyword>
<evidence type="ECO:0000256" key="4">
    <source>
        <dbReference type="ARBA" id="ARBA00038388"/>
    </source>
</evidence>
<protein>
    <submittedName>
        <fullName evidence="6">ABC transporter ATP-binding protein</fullName>
    </submittedName>
</protein>
<dbReference type="PROSITE" id="PS50893">
    <property type="entry name" value="ABC_TRANSPORTER_2"/>
    <property type="match status" value="1"/>
</dbReference>
<dbReference type="PROSITE" id="PS00211">
    <property type="entry name" value="ABC_TRANSPORTER_1"/>
    <property type="match status" value="1"/>
</dbReference>
<comment type="similarity">
    <text evidence="4">Belongs to the ABC transporter superfamily. Macrolide exporter (TC 3.A.1.122) family.</text>
</comment>
<dbReference type="InterPro" id="IPR017911">
    <property type="entry name" value="MacB-like_ATP-bd"/>
</dbReference>
<evidence type="ECO:0000313" key="6">
    <source>
        <dbReference type="EMBL" id="TGL62096.1"/>
    </source>
</evidence>
<dbReference type="InterPro" id="IPR003593">
    <property type="entry name" value="AAA+_ATPase"/>
</dbReference>
<dbReference type="GO" id="GO:0005524">
    <property type="term" value="F:ATP binding"/>
    <property type="evidence" value="ECO:0007669"/>
    <property type="project" value="UniProtKB-KW"/>
</dbReference>
<proteinExistence type="inferred from homology"/>
<dbReference type="AlphaFoldDB" id="A0A4R9K9A8"/>
<dbReference type="GO" id="GO:0098796">
    <property type="term" value="C:membrane protein complex"/>
    <property type="evidence" value="ECO:0007669"/>
    <property type="project" value="UniProtKB-ARBA"/>
</dbReference>
<dbReference type="RefSeq" id="WP_135621770.1">
    <property type="nucleotide sequence ID" value="NZ_RQGD01000010.1"/>
</dbReference>
<dbReference type="EMBL" id="RQGD01000010">
    <property type="protein sequence ID" value="TGL62096.1"/>
    <property type="molecule type" value="Genomic_DNA"/>
</dbReference>
<name>A0A4R9K9A8_9LEPT</name>
<dbReference type="PANTHER" id="PTHR42798">
    <property type="entry name" value="LIPOPROTEIN-RELEASING SYSTEM ATP-BINDING PROTEIN LOLD"/>
    <property type="match status" value="1"/>
</dbReference>
<evidence type="ECO:0000256" key="1">
    <source>
        <dbReference type="ARBA" id="ARBA00022448"/>
    </source>
</evidence>
<keyword evidence="2" id="KW-0547">Nucleotide-binding</keyword>
<dbReference type="Gene3D" id="3.40.50.300">
    <property type="entry name" value="P-loop containing nucleotide triphosphate hydrolases"/>
    <property type="match status" value="1"/>
</dbReference>
<dbReference type="InterPro" id="IPR003439">
    <property type="entry name" value="ABC_transporter-like_ATP-bd"/>
</dbReference>
<keyword evidence="1" id="KW-0813">Transport</keyword>
<evidence type="ECO:0000256" key="2">
    <source>
        <dbReference type="ARBA" id="ARBA00022741"/>
    </source>
</evidence>
<evidence type="ECO:0000256" key="3">
    <source>
        <dbReference type="ARBA" id="ARBA00022840"/>
    </source>
</evidence>
<dbReference type="GO" id="GO:0022857">
    <property type="term" value="F:transmembrane transporter activity"/>
    <property type="evidence" value="ECO:0007669"/>
    <property type="project" value="UniProtKB-ARBA"/>
</dbReference>
<dbReference type="GO" id="GO:0016887">
    <property type="term" value="F:ATP hydrolysis activity"/>
    <property type="evidence" value="ECO:0007669"/>
    <property type="project" value="InterPro"/>
</dbReference>
<comment type="caution">
    <text evidence="6">The sequence shown here is derived from an EMBL/GenBank/DDBJ whole genome shotgun (WGS) entry which is preliminary data.</text>
</comment>
<evidence type="ECO:0000259" key="5">
    <source>
        <dbReference type="PROSITE" id="PS50893"/>
    </source>
</evidence>
<dbReference type="Proteomes" id="UP000297693">
    <property type="component" value="Unassembled WGS sequence"/>
</dbReference>
<sequence length="224" mass="24918">MIKDGLIAKNIIKSFGDPPIDIIKDISLEIEIGEFVALIGKSGSGKSTLLYIVSGLDNPTSGTVSLGGYDLSATDEKMIHKLRNENIGFVFQFHYLLPELTAIENITMPARKQNQLKQVSEYANHLLNEFSLTHCTHKMPSQMSGGEQQRVAIARALIQKPKFIFADEPTGNLDTANGDKVIEIFKKINREEGTTIIFVTHDMDYANAAKKRVHLQDGKIFKID</sequence>
<keyword evidence="7" id="KW-1185">Reference proteome</keyword>
<dbReference type="InterPro" id="IPR017871">
    <property type="entry name" value="ABC_transporter-like_CS"/>
</dbReference>
<dbReference type="SUPFAM" id="SSF52540">
    <property type="entry name" value="P-loop containing nucleoside triphosphate hydrolases"/>
    <property type="match status" value="1"/>
</dbReference>